<dbReference type="PANTHER" id="PTHR30632:SF0">
    <property type="entry name" value="SULFATE-BINDING PROTEIN"/>
    <property type="match status" value="1"/>
</dbReference>
<gene>
    <name evidence="3" type="ORF">Metlim_2894</name>
</gene>
<name>H1YXZ3_9EURY</name>
<dbReference type="SUPFAM" id="SSF53850">
    <property type="entry name" value="Periplasmic binding protein-like II"/>
    <property type="match status" value="1"/>
</dbReference>
<dbReference type="EMBL" id="CM001436">
    <property type="protein sequence ID" value="EHQ36928.1"/>
    <property type="molecule type" value="Genomic_DNA"/>
</dbReference>
<evidence type="ECO:0000256" key="2">
    <source>
        <dbReference type="ARBA" id="ARBA00022729"/>
    </source>
</evidence>
<reference evidence="3 4" key="1">
    <citation type="submission" date="2011-10" db="EMBL/GenBank/DDBJ databases">
        <title>The Improved High-Quality Draft genome of Methanoplanus limicola DSM 2279.</title>
        <authorList>
            <consortium name="US DOE Joint Genome Institute (JGI-PGF)"/>
            <person name="Lucas S."/>
            <person name="Copeland A."/>
            <person name="Lapidus A."/>
            <person name="Glavina del Rio T."/>
            <person name="Dalin E."/>
            <person name="Tice H."/>
            <person name="Bruce D."/>
            <person name="Goodwin L."/>
            <person name="Pitluck S."/>
            <person name="Peters L."/>
            <person name="Mikhailova N."/>
            <person name="Lu M."/>
            <person name="Kyrpides N."/>
            <person name="Mavromatis K."/>
            <person name="Ivanova N."/>
            <person name="Markowitz V."/>
            <person name="Cheng J.-F."/>
            <person name="Hugenholtz P."/>
            <person name="Woyke T."/>
            <person name="Wu D."/>
            <person name="Wirth R."/>
            <person name="Brambilla E.-M."/>
            <person name="Klenk H.-P."/>
            <person name="Eisen J.A."/>
        </authorList>
    </citation>
    <scope>NUCLEOTIDE SEQUENCE [LARGE SCALE GENOMIC DNA]</scope>
    <source>
        <strain evidence="3 4">DSM 2279</strain>
    </source>
</reference>
<dbReference type="Gene3D" id="3.40.190.10">
    <property type="entry name" value="Periplasmic binding protein-like II"/>
    <property type="match status" value="2"/>
</dbReference>
<dbReference type="InterPro" id="IPR050682">
    <property type="entry name" value="ModA/WtpA"/>
</dbReference>
<protein>
    <submittedName>
        <fullName evidence="3">Molybdenum ABC transporter, periplasmic molybdate-binding protein</fullName>
    </submittedName>
</protein>
<evidence type="ECO:0000313" key="4">
    <source>
        <dbReference type="Proteomes" id="UP000005741"/>
    </source>
</evidence>
<dbReference type="PIRSF" id="PIRSF004846">
    <property type="entry name" value="ModA"/>
    <property type="match status" value="1"/>
</dbReference>
<evidence type="ECO:0000256" key="1">
    <source>
        <dbReference type="ARBA" id="ARBA00022723"/>
    </source>
</evidence>
<proteinExistence type="predicted"/>
<keyword evidence="1" id="KW-0479">Metal-binding</keyword>
<organism evidence="3 4">
    <name type="scientific">Methanoplanus limicola DSM 2279</name>
    <dbReference type="NCBI Taxonomy" id="937775"/>
    <lineage>
        <taxon>Archaea</taxon>
        <taxon>Methanobacteriati</taxon>
        <taxon>Methanobacteriota</taxon>
        <taxon>Stenosarchaea group</taxon>
        <taxon>Methanomicrobia</taxon>
        <taxon>Methanomicrobiales</taxon>
        <taxon>Methanomicrobiaceae</taxon>
        <taxon>Methanoplanus</taxon>
    </lineage>
</organism>
<dbReference type="CDD" id="cd13517">
    <property type="entry name" value="PBP2_ModA3_like"/>
    <property type="match status" value="1"/>
</dbReference>
<keyword evidence="2" id="KW-0732">Signal</keyword>
<dbReference type="OrthoDB" id="15033at2157"/>
<dbReference type="HOGENOM" id="CLU_065520_2_0_2"/>
<dbReference type="GO" id="GO:0030973">
    <property type="term" value="F:molybdate ion binding"/>
    <property type="evidence" value="ECO:0007669"/>
    <property type="project" value="TreeGrafter"/>
</dbReference>
<dbReference type="AlphaFoldDB" id="H1YXZ3"/>
<dbReference type="PANTHER" id="PTHR30632">
    <property type="entry name" value="MOLYBDATE-BINDING PERIPLASMIC PROTEIN"/>
    <property type="match status" value="1"/>
</dbReference>
<keyword evidence="4" id="KW-1185">Reference proteome</keyword>
<sequence>MKRELLLVFTVFAAFALILGAGCVSGNSGDEKDVGAQASGGEGVSEESLIVYCGAGLREPMDNIAADFEEQENVKIKFTYGGSAQLLSQIELLQEGDAYMPGARSYIQSAIDKGFVSDSNDVVYHVMTIAVPKGNPKNITCLEDLTNEGVRVGIGEPDGPAVGSAAKKLLDKNGLWEDIQDNIVVQSGTVNELLVYLNMGQTDAVIIWEDLLNEENMEKVDIPVSSGFVKVVPVGMLTFTEKEDTAKKFIDFVSSDAGKAYFEEAGFDTYPCDKYSEL</sequence>
<dbReference type="Pfam" id="PF13531">
    <property type="entry name" value="SBP_bac_11"/>
    <property type="match status" value="1"/>
</dbReference>
<dbReference type="PROSITE" id="PS51257">
    <property type="entry name" value="PROKAR_LIPOPROTEIN"/>
    <property type="match status" value="1"/>
</dbReference>
<dbReference type="InterPro" id="IPR005950">
    <property type="entry name" value="ModA"/>
</dbReference>
<dbReference type="NCBIfam" id="TIGR01256">
    <property type="entry name" value="modA"/>
    <property type="match status" value="1"/>
</dbReference>
<evidence type="ECO:0000313" key="3">
    <source>
        <dbReference type="EMBL" id="EHQ36928.1"/>
    </source>
</evidence>
<dbReference type="InParanoid" id="H1YXZ3"/>
<dbReference type="RefSeq" id="WP_004079647.1">
    <property type="nucleotide sequence ID" value="NZ_CM001436.1"/>
</dbReference>
<dbReference type="GO" id="GO:0046872">
    <property type="term" value="F:metal ion binding"/>
    <property type="evidence" value="ECO:0007669"/>
    <property type="project" value="UniProtKB-KW"/>
</dbReference>
<dbReference type="STRING" id="937775.Metlim_2894"/>
<dbReference type="Proteomes" id="UP000005741">
    <property type="component" value="Chromosome"/>
</dbReference>
<accession>H1YXZ3</accession>
<dbReference type="GO" id="GO:0015689">
    <property type="term" value="P:molybdate ion transport"/>
    <property type="evidence" value="ECO:0007669"/>
    <property type="project" value="InterPro"/>
</dbReference>